<keyword evidence="6" id="KW-1185">Reference proteome</keyword>
<keyword evidence="2 3" id="KW-0040">ANK repeat</keyword>
<evidence type="ECO:0000256" key="1">
    <source>
        <dbReference type="ARBA" id="ARBA00022737"/>
    </source>
</evidence>
<dbReference type="InterPro" id="IPR036770">
    <property type="entry name" value="Ankyrin_rpt-contain_sf"/>
</dbReference>
<dbReference type="InterPro" id="IPR002110">
    <property type="entry name" value="Ankyrin_rpt"/>
</dbReference>
<dbReference type="GO" id="GO:0005634">
    <property type="term" value="C:nucleus"/>
    <property type="evidence" value="ECO:0007669"/>
    <property type="project" value="TreeGrafter"/>
</dbReference>
<dbReference type="PANTHER" id="PTHR24124:SF14">
    <property type="entry name" value="CHROMOSOME UNDETERMINED SCAFFOLD_25, WHOLE GENOME SHOTGUN SEQUENCE"/>
    <property type="match status" value="1"/>
</dbReference>
<feature type="region of interest" description="Disordered" evidence="4">
    <location>
        <begin position="1"/>
        <end position="23"/>
    </location>
</feature>
<dbReference type="Pfam" id="PF12796">
    <property type="entry name" value="Ank_2"/>
    <property type="match status" value="1"/>
</dbReference>
<comment type="caution">
    <text evidence="5">The sequence shown here is derived from an EMBL/GenBank/DDBJ whole genome shotgun (WGS) entry which is preliminary data.</text>
</comment>
<feature type="repeat" description="ANK" evidence="3">
    <location>
        <begin position="859"/>
        <end position="897"/>
    </location>
</feature>
<dbReference type="AlphaFoldDB" id="A0A8J2WCI3"/>
<feature type="compositionally biased region" description="Pro residues" evidence="4">
    <location>
        <begin position="529"/>
        <end position="546"/>
    </location>
</feature>
<dbReference type="GO" id="GO:0010468">
    <property type="term" value="P:regulation of gene expression"/>
    <property type="evidence" value="ECO:0007669"/>
    <property type="project" value="TreeGrafter"/>
</dbReference>
<gene>
    <name evidence="5" type="ORF">DGAL_LOCUS1104</name>
</gene>
<proteinExistence type="predicted"/>
<reference evidence="5" key="1">
    <citation type="submission" date="2021-11" db="EMBL/GenBank/DDBJ databases">
        <authorList>
            <person name="Schell T."/>
        </authorList>
    </citation>
    <scope>NUCLEOTIDE SEQUENCE</scope>
    <source>
        <strain evidence="5">M5</strain>
    </source>
</reference>
<organism evidence="5 6">
    <name type="scientific">Daphnia galeata</name>
    <dbReference type="NCBI Taxonomy" id="27404"/>
    <lineage>
        <taxon>Eukaryota</taxon>
        <taxon>Metazoa</taxon>
        <taxon>Ecdysozoa</taxon>
        <taxon>Arthropoda</taxon>
        <taxon>Crustacea</taxon>
        <taxon>Branchiopoda</taxon>
        <taxon>Diplostraca</taxon>
        <taxon>Cladocera</taxon>
        <taxon>Anomopoda</taxon>
        <taxon>Daphniidae</taxon>
        <taxon>Daphnia</taxon>
    </lineage>
</organism>
<feature type="region of interest" description="Disordered" evidence="4">
    <location>
        <begin position="135"/>
        <end position="155"/>
    </location>
</feature>
<feature type="compositionally biased region" description="Low complexity" evidence="4">
    <location>
        <begin position="581"/>
        <end position="611"/>
    </location>
</feature>
<dbReference type="PROSITE" id="PS50088">
    <property type="entry name" value="ANK_REPEAT"/>
    <property type="match status" value="1"/>
</dbReference>
<feature type="compositionally biased region" description="Low complexity" evidence="4">
    <location>
        <begin position="478"/>
        <end position="508"/>
    </location>
</feature>
<evidence type="ECO:0000313" key="5">
    <source>
        <dbReference type="EMBL" id="CAH0098996.1"/>
    </source>
</evidence>
<evidence type="ECO:0000256" key="2">
    <source>
        <dbReference type="ARBA" id="ARBA00023043"/>
    </source>
</evidence>
<feature type="compositionally biased region" description="Pro residues" evidence="4">
    <location>
        <begin position="143"/>
        <end position="155"/>
    </location>
</feature>
<dbReference type="Gene3D" id="1.25.40.20">
    <property type="entry name" value="Ankyrin repeat-containing domain"/>
    <property type="match status" value="1"/>
</dbReference>
<dbReference type="Proteomes" id="UP000789390">
    <property type="component" value="Unassembled WGS sequence"/>
</dbReference>
<accession>A0A8J2WCI3</accession>
<feature type="compositionally biased region" description="Polar residues" evidence="4">
    <location>
        <begin position="1"/>
        <end position="13"/>
    </location>
</feature>
<feature type="region of interest" description="Disordered" evidence="4">
    <location>
        <begin position="478"/>
        <end position="515"/>
    </location>
</feature>
<feature type="compositionally biased region" description="Polar residues" evidence="4">
    <location>
        <begin position="329"/>
        <end position="379"/>
    </location>
</feature>
<dbReference type="EMBL" id="CAKKLH010000013">
    <property type="protein sequence ID" value="CAH0098996.1"/>
    <property type="molecule type" value="Genomic_DNA"/>
</dbReference>
<dbReference type="OrthoDB" id="71307at2759"/>
<evidence type="ECO:0000256" key="3">
    <source>
        <dbReference type="PROSITE-ProRule" id="PRU00023"/>
    </source>
</evidence>
<evidence type="ECO:0000256" key="4">
    <source>
        <dbReference type="SAM" id="MobiDB-lite"/>
    </source>
</evidence>
<name>A0A8J2WCI3_9CRUS</name>
<evidence type="ECO:0000313" key="6">
    <source>
        <dbReference type="Proteomes" id="UP000789390"/>
    </source>
</evidence>
<dbReference type="SUPFAM" id="SSF48403">
    <property type="entry name" value="Ankyrin repeat"/>
    <property type="match status" value="1"/>
</dbReference>
<feature type="region of interest" description="Disordered" evidence="4">
    <location>
        <begin position="528"/>
        <end position="622"/>
    </location>
</feature>
<protein>
    <submittedName>
        <fullName evidence="5">Uncharacterized protein</fullName>
    </submittedName>
</protein>
<dbReference type="PANTHER" id="PTHR24124">
    <property type="entry name" value="ANKYRIN REPEAT FAMILY A"/>
    <property type="match status" value="1"/>
</dbReference>
<keyword evidence="1" id="KW-0677">Repeat</keyword>
<dbReference type="SMART" id="SM00248">
    <property type="entry name" value="ANK"/>
    <property type="match status" value="6"/>
</dbReference>
<feature type="region of interest" description="Disordered" evidence="4">
    <location>
        <begin position="279"/>
        <end position="379"/>
    </location>
</feature>
<feature type="compositionally biased region" description="Low complexity" evidence="4">
    <location>
        <begin position="56"/>
        <end position="70"/>
    </location>
</feature>
<sequence length="960" mass="106319">METAKSSNCQFEPSKSEETTANIIKVPEEELDIVIEKLKSQRFDEDFIDDQGIGLSGSTSSAESSSAEDLTYGDDDLFEPLDISSELFDWIEDLVDIMALDLRKKIDNNDKDKLEDGNKSDFSDEDNTALDLTASSTRKSVLGPPPPLTPLFPPGPSNAIKSLSNQEKDMLRQSYYRLVRFLRLDSPNLRQFTEEYRAMALKRLQSFLFMYLIEVKKKSPAGLNMFQESFGSDLAIRQFFRVFLGKSEQLTRTASAPAAPSVLRPARFATMPDDVPPQILCRGPLGHERQTRNAGLSNAPYPLRRGDSGHHPYASGPVSSHGHRGIHFSHQSAHPYSLHQQQNYPHPNVPYSNPSAYQPHPSQSGNSQQQTYRQSTFDNAGRNSLPSFLEDHRVDVQDVIHLVCQLFPISDAVKGLGPMDFEELYGQPFFQPESPLNDNLTTASPSGFSGCQTPHYASSVGSPASPWQDRSFVDGSLAASPHYPSSSSNSPFSNVMSPSISSTNSSPGPSSPLPRSVEKQMVRMTLVPSQPPPLIPLNKSAPPPSSWQPKVIAPKPQPPSPVVIALKQQQQQQQKPASPNVVVASKQQPPQQSQQPASPAATVSQQPSAALSPPPPQVSADKTFPTAHEEMATSLNPQIKEQSMRQVVKSTMEALSVADQDGDTPLMVACANPAYKIEDLYALLERLKSHPQPAKVFSAMNNRRETALYLAASERRPLVAGYLAETMSALRIPLNQTYEKGNTIIHYLSMWGDEFFEVLRYLVRVRTPDNKLAFDLNARNHTGRSALHETVMLYQANDPISEGFIKNIQLLLEHGADAGLSDITSGKTPVHIAVEKRDPFLLELLLSKCPGSANAPMYNDNRPLHSAATLSEVTDIQQLELVNILLKYGADKALRNKANKLPIELVQQDRDRPHSDHIMLKLFYKLVRVKTILEMLSLSRFTTFFNPSSLCCACYTEEIQ</sequence>
<feature type="region of interest" description="Disordered" evidence="4">
    <location>
        <begin position="49"/>
        <end position="73"/>
    </location>
</feature>